<sequence length="61" mass="6781">MTLASGELAVMFERELLGGFNPTRVSRLATRIYQQHGLELTPKMDGIILTLMAMEEGQSLN</sequence>
<reference evidence="1" key="1">
    <citation type="submission" date="2019-07" db="EMBL/GenBank/DDBJ databases">
        <title>FDA dAtabase for Regulatory Grade micrObial Sequences (FDA-ARGOS): Supporting development and validation of Infectious Disease Dx tests.</title>
        <authorList>
            <person name="Bachman M."/>
            <person name="Young C."/>
            <person name="Tallon L."/>
            <person name="Sadzewicz L."/>
            <person name="Vavikolanu K."/>
            <person name="Mehta A."/>
            <person name="Aluvathingal J."/>
            <person name="Nadendla S."/>
            <person name="Nandy P."/>
            <person name="Geyer C."/>
            <person name="Yan Y."/>
            <person name="Sichtig H."/>
        </authorList>
    </citation>
    <scope>NUCLEOTIDE SEQUENCE</scope>
    <source>
        <strain evidence="1">FDAARGOS_618</strain>
    </source>
</reference>
<dbReference type="RefSeq" id="WP_172873819.1">
    <property type="nucleotide sequence ID" value="NZ_JABRWL010000005.1"/>
</dbReference>
<organism evidence="1 2">
    <name type="scientific">Agrobacterium pusense</name>
    <dbReference type="NCBI Taxonomy" id="648995"/>
    <lineage>
        <taxon>Bacteria</taxon>
        <taxon>Pseudomonadati</taxon>
        <taxon>Pseudomonadota</taxon>
        <taxon>Alphaproteobacteria</taxon>
        <taxon>Hyphomicrobiales</taxon>
        <taxon>Rhizobiaceae</taxon>
        <taxon>Rhizobium/Agrobacterium group</taxon>
        <taxon>Agrobacterium</taxon>
    </lineage>
</organism>
<evidence type="ECO:0000313" key="1">
    <source>
        <dbReference type="EMBL" id="NRF18760.1"/>
    </source>
</evidence>
<evidence type="ECO:0000313" key="2">
    <source>
        <dbReference type="Proteomes" id="UP001155820"/>
    </source>
</evidence>
<protein>
    <submittedName>
        <fullName evidence="1">Uncharacterized protein</fullName>
    </submittedName>
</protein>
<keyword evidence="2" id="KW-1185">Reference proteome</keyword>
<name>A0AA44IYR2_9HYPH</name>
<dbReference type="EMBL" id="JABRWM010000006">
    <property type="protein sequence ID" value="NRF18760.1"/>
    <property type="molecule type" value="Genomic_DNA"/>
</dbReference>
<comment type="caution">
    <text evidence="1">The sequence shown here is derived from an EMBL/GenBank/DDBJ whole genome shotgun (WGS) entry which is preliminary data.</text>
</comment>
<dbReference type="Proteomes" id="UP001155820">
    <property type="component" value="Unassembled WGS sequence"/>
</dbReference>
<proteinExistence type="predicted"/>
<gene>
    <name evidence="1" type="ORF">FOB26_06675</name>
</gene>
<accession>A0AA44IYR2</accession>
<dbReference type="AlphaFoldDB" id="A0AA44IYR2"/>